<evidence type="ECO:0000313" key="1">
    <source>
        <dbReference type="EMBL" id="GME34061.1"/>
    </source>
</evidence>
<comment type="caution">
    <text evidence="1">The sequence shown here is derived from an EMBL/GenBank/DDBJ whole genome shotgun (WGS) entry which is preliminary data.</text>
</comment>
<sequence>MQELRSIIAPIISSKSEVRSQYAKDLNQSLQALEIAHRHTDTQQIAQKPPGRTIISSADARNAASVRLKNISSALEAGNNHANPTKYPDWLLLEIEGNLLIRPHQVAVALATISPRSGRNSVLQMNMGQGKTSCIIPMVAAVLADARQLVRIVVPRTLLAQMAQVLQAQLGNLLDREVRSVPFSRRTQTTQASVDAFVGIYRAIMAGCGVMVTLPENILSFKLSGTQRLLDGRVEEARAML</sequence>
<organism evidence="1 2">
    <name type="scientific">Neofusicoccum parvum</name>
    <dbReference type="NCBI Taxonomy" id="310453"/>
    <lineage>
        <taxon>Eukaryota</taxon>
        <taxon>Fungi</taxon>
        <taxon>Dikarya</taxon>
        <taxon>Ascomycota</taxon>
        <taxon>Pezizomycotina</taxon>
        <taxon>Dothideomycetes</taxon>
        <taxon>Dothideomycetes incertae sedis</taxon>
        <taxon>Botryosphaeriales</taxon>
        <taxon>Botryosphaeriaceae</taxon>
        <taxon>Neofusicoccum</taxon>
    </lineage>
</organism>
<reference evidence="1" key="1">
    <citation type="submission" date="2024-09" db="EMBL/GenBank/DDBJ databases">
        <title>Draft Genome Sequences of Neofusicoccum parvum.</title>
        <authorList>
            <person name="Ashida A."/>
            <person name="Camagna M."/>
            <person name="Tanaka A."/>
            <person name="Takemoto D."/>
        </authorList>
    </citation>
    <scope>NUCLEOTIDE SEQUENCE</scope>
    <source>
        <strain evidence="1">PPO83</strain>
    </source>
</reference>
<dbReference type="EMBL" id="BSXG01000066">
    <property type="protein sequence ID" value="GME34061.1"/>
    <property type="molecule type" value="Genomic_DNA"/>
</dbReference>
<dbReference type="Proteomes" id="UP001165186">
    <property type="component" value="Unassembled WGS sequence"/>
</dbReference>
<name>A0ACB5SBM5_9PEZI</name>
<accession>A0ACB5SBM5</accession>
<keyword evidence="2" id="KW-1185">Reference proteome</keyword>
<proteinExistence type="predicted"/>
<evidence type="ECO:0000313" key="2">
    <source>
        <dbReference type="Proteomes" id="UP001165186"/>
    </source>
</evidence>
<protein>
    <submittedName>
        <fullName evidence="1">Uncharacterized protein</fullName>
    </submittedName>
</protein>
<gene>
    <name evidence="1" type="primary">g1223</name>
    <name evidence="1" type="ORF">NpPPO83_00001223</name>
</gene>